<comment type="caution">
    <text evidence="1">The sequence shown here is derived from an EMBL/GenBank/DDBJ whole genome shotgun (WGS) entry which is preliminary data.</text>
</comment>
<reference evidence="1 2" key="1">
    <citation type="submission" date="2018-04" db="EMBL/GenBank/DDBJ databases">
        <title>Genomic Encyclopedia of Archaeal and Bacterial Type Strains, Phase II (KMG-II): from individual species to whole genera.</title>
        <authorList>
            <person name="Goeker M."/>
        </authorList>
    </citation>
    <scope>NUCLEOTIDE SEQUENCE [LARGE SCALE GENOMIC DNA]</scope>
    <source>
        <strain evidence="1 2">DSM 25521</strain>
    </source>
</reference>
<name>A0A2T4ZFG5_9HYPH</name>
<dbReference type="InterPro" id="IPR038666">
    <property type="entry name" value="SSP1_head-tail_sf"/>
</dbReference>
<evidence type="ECO:0000313" key="1">
    <source>
        <dbReference type="EMBL" id="PTM60659.1"/>
    </source>
</evidence>
<dbReference type="AlphaFoldDB" id="A0A2T4ZFG5"/>
<dbReference type="Proteomes" id="UP000241808">
    <property type="component" value="Unassembled WGS sequence"/>
</dbReference>
<dbReference type="OrthoDB" id="7570189at2"/>
<dbReference type="EMBL" id="PZZL01000002">
    <property type="protein sequence ID" value="PTM60659.1"/>
    <property type="molecule type" value="Genomic_DNA"/>
</dbReference>
<gene>
    <name evidence="1" type="ORF">C8P69_10241</name>
</gene>
<proteinExistence type="predicted"/>
<evidence type="ECO:0000313" key="2">
    <source>
        <dbReference type="Proteomes" id="UP000241808"/>
    </source>
</evidence>
<keyword evidence="2" id="KW-1185">Reference proteome</keyword>
<accession>A0A2T4ZFG5</accession>
<dbReference type="InterPro" id="IPR008767">
    <property type="entry name" value="Phage_SPP1_head-tail_adaptor"/>
</dbReference>
<protein>
    <submittedName>
        <fullName evidence="1">Head-tail adaptor</fullName>
    </submittedName>
</protein>
<dbReference type="Pfam" id="PF05521">
    <property type="entry name" value="Phage_HCP"/>
    <property type="match status" value="1"/>
</dbReference>
<organism evidence="1 2">
    <name type="scientific">Phreatobacter oligotrophus</name>
    <dbReference type="NCBI Taxonomy" id="1122261"/>
    <lineage>
        <taxon>Bacteria</taxon>
        <taxon>Pseudomonadati</taxon>
        <taxon>Pseudomonadota</taxon>
        <taxon>Alphaproteobacteria</taxon>
        <taxon>Hyphomicrobiales</taxon>
        <taxon>Phreatobacteraceae</taxon>
        <taxon>Phreatobacter</taxon>
    </lineage>
</organism>
<dbReference type="Gene3D" id="2.40.10.270">
    <property type="entry name" value="Bacteriophage SPP1 head-tail adaptor protein"/>
    <property type="match status" value="1"/>
</dbReference>
<sequence length="110" mass="12314">MKTGLDPGILRHRLYVEAPYEVPDGVGGVTRAFETVGLVWGLIEPLGGTEILAEERLVQRLTHRITLRRFAGLTAAHRLRKGARLFDIRAIREDTPARSYLTLLAEEVLP</sequence>
<dbReference type="RefSeq" id="WP_108174619.1">
    <property type="nucleotide sequence ID" value="NZ_PZZL01000002.1"/>
</dbReference>